<feature type="coiled-coil region" evidence="1">
    <location>
        <begin position="144"/>
        <end position="182"/>
    </location>
</feature>
<evidence type="ECO:0000313" key="6">
    <source>
        <dbReference type="Proteomes" id="UP001154078"/>
    </source>
</evidence>
<dbReference type="Proteomes" id="UP001154078">
    <property type="component" value="Chromosome 5"/>
</dbReference>
<proteinExistence type="predicted"/>
<accession>A0A9P0BAC1</accession>
<evidence type="ECO:0000313" key="5">
    <source>
        <dbReference type="EMBL" id="CAH0558305.1"/>
    </source>
</evidence>
<dbReference type="PANTHER" id="PTHR46135">
    <property type="entry name" value="NME/NM23 FAMILY MEMBER 8"/>
    <property type="match status" value="1"/>
</dbReference>
<keyword evidence="1" id="KW-0175">Coiled coil</keyword>
<organism evidence="5 6">
    <name type="scientific">Brassicogethes aeneus</name>
    <name type="common">Rape pollen beetle</name>
    <name type="synonym">Meligethes aeneus</name>
    <dbReference type="NCBI Taxonomy" id="1431903"/>
    <lineage>
        <taxon>Eukaryota</taxon>
        <taxon>Metazoa</taxon>
        <taxon>Ecdysozoa</taxon>
        <taxon>Arthropoda</taxon>
        <taxon>Hexapoda</taxon>
        <taxon>Insecta</taxon>
        <taxon>Pterygota</taxon>
        <taxon>Neoptera</taxon>
        <taxon>Endopterygota</taxon>
        <taxon>Coleoptera</taxon>
        <taxon>Polyphaga</taxon>
        <taxon>Cucujiformia</taxon>
        <taxon>Nitidulidae</taxon>
        <taxon>Meligethinae</taxon>
        <taxon>Brassicogethes</taxon>
    </lineage>
</organism>
<dbReference type="OrthoDB" id="10263751at2759"/>
<protein>
    <submittedName>
        <fullName evidence="5">Uncharacterized protein</fullName>
    </submittedName>
</protein>
<dbReference type="InterPro" id="IPR031827">
    <property type="entry name" value="DUF4746"/>
</dbReference>
<sequence>MAKKGAAVQLQQEVGTEEEWERLLEREGLIVCDIYSDWCGPCSAMSAVLKKIKLEIGGDMLHLAMAKSDEIEPLKRFRTKSEPTWMFLSNGKITNLMFGADSPRLQRLILAELKKEEAFRQGLSDREGVDVTERFGVEIERWEEDQGKELAMQEREEAKKLKEEMERKKKESQNILEMMDAVGCVLIFPHAKGKYQEVLGDLINEAGLMIKEREKVTITDQILQELYYFCDGVPFPEITVEEMKEEECIVLLLKPQASKELDIPKIDKPLLQIVYGPMEKAPGSPGSPAQKLYKLENPLPSAEVEITAPSVMEVVADVPPPPPPAKKEEDEDEEEEGSEEREEGSEEDEGIGQEKEEEPEEEPEKEEEVPEEAPPPPPPPEALEIGENDLMGVWVPPTDKVRSTCLKIFFSKYCQDCLIAPPQPDPDHVAVVFDLMTKKEEVFNVMQQYPKEIMRYGLFDEENLEETKLIAKSFKKLELPGVQRTFSEKIVLQVSKKVSACVFEFAQLGPLYMSPNADEGKRECRKVFGEDYDEPDIEDKPEEPEEVGKKKKKKKKKEVAEAEEEEEEDDGEASVYDEPDDADEGEDEDEEGSSVSAHFYIHFLFFCW</sequence>
<gene>
    <name evidence="5" type="ORF">MELIAE_LOCUS8806</name>
</gene>
<dbReference type="Pfam" id="PF15928">
    <property type="entry name" value="DUF4746"/>
    <property type="match status" value="1"/>
</dbReference>
<reference evidence="5" key="1">
    <citation type="submission" date="2021-12" db="EMBL/GenBank/DDBJ databases">
        <authorList>
            <person name="King R."/>
        </authorList>
    </citation>
    <scope>NUCLEOTIDE SEQUENCE</scope>
</reference>
<feature type="compositionally biased region" description="Pro residues" evidence="2">
    <location>
        <begin position="372"/>
        <end position="381"/>
    </location>
</feature>
<evidence type="ECO:0000256" key="1">
    <source>
        <dbReference type="SAM" id="Coils"/>
    </source>
</evidence>
<dbReference type="InterPro" id="IPR013766">
    <property type="entry name" value="Thioredoxin_domain"/>
</dbReference>
<feature type="domain" description="DUF4746" evidence="4">
    <location>
        <begin position="290"/>
        <end position="538"/>
    </location>
</feature>
<dbReference type="Gene3D" id="3.40.30.10">
    <property type="entry name" value="Glutaredoxin"/>
    <property type="match status" value="1"/>
</dbReference>
<evidence type="ECO:0000256" key="2">
    <source>
        <dbReference type="SAM" id="MobiDB-lite"/>
    </source>
</evidence>
<feature type="domain" description="Thioredoxin" evidence="3">
    <location>
        <begin position="15"/>
        <end position="102"/>
    </location>
</feature>
<dbReference type="InterPro" id="IPR036850">
    <property type="entry name" value="NDK-like_dom_sf"/>
</dbReference>
<dbReference type="InterPro" id="IPR051766">
    <property type="entry name" value="TXND_domain-containing"/>
</dbReference>
<dbReference type="Pfam" id="PF00085">
    <property type="entry name" value="Thioredoxin"/>
    <property type="match status" value="1"/>
</dbReference>
<feature type="region of interest" description="Disordered" evidence="2">
    <location>
        <begin position="314"/>
        <end position="385"/>
    </location>
</feature>
<feature type="compositionally biased region" description="Acidic residues" evidence="2">
    <location>
        <begin position="561"/>
        <end position="592"/>
    </location>
</feature>
<feature type="region of interest" description="Disordered" evidence="2">
    <location>
        <begin position="532"/>
        <end position="594"/>
    </location>
</feature>
<dbReference type="InterPro" id="IPR036249">
    <property type="entry name" value="Thioredoxin-like_sf"/>
</dbReference>
<keyword evidence="6" id="KW-1185">Reference proteome</keyword>
<dbReference type="AlphaFoldDB" id="A0A9P0BAC1"/>
<name>A0A9P0BAC1_BRAAE</name>
<dbReference type="EMBL" id="OV121136">
    <property type="protein sequence ID" value="CAH0558305.1"/>
    <property type="molecule type" value="Genomic_DNA"/>
</dbReference>
<evidence type="ECO:0000259" key="3">
    <source>
        <dbReference type="Pfam" id="PF00085"/>
    </source>
</evidence>
<dbReference type="SUPFAM" id="SSF54919">
    <property type="entry name" value="Nucleoside diphosphate kinase, NDK"/>
    <property type="match status" value="1"/>
</dbReference>
<dbReference type="PANTHER" id="PTHR46135:SF3">
    <property type="entry name" value="NME_NM23 FAMILY MEMBER 8"/>
    <property type="match status" value="1"/>
</dbReference>
<dbReference type="SUPFAM" id="SSF52833">
    <property type="entry name" value="Thioredoxin-like"/>
    <property type="match status" value="1"/>
</dbReference>
<feature type="compositionally biased region" description="Acidic residues" evidence="2">
    <location>
        <begin position="329"/>
        <end position="371"/>
    </location>
</feature>
<feature type="compositionally biased region" description="Acidic residues" evidence="2">
    <location>
        <begin position="532"/>
        <end position="545"/>
    </location>
</feature>
<evidence type="ECO:0000259" key="4">
    <source>
        <dbReference type="Pfam" id="PF15928"/>
    </source>
</evidence>